<protein>
    <submittedName>
        <fullName evidence="2">Uncharacterized protein</fullName>
    </submittedName>
</protein>
<dbReference type="VEuPathDB" id="FungiDB:LCOR_02368.1"/>
<feature type="compositionally biased region" description="Pro residues" evidence="1">
    <location>
        <begin position="461"/>
        <end position="471"/>
    </location>
</feature>
<keyword evidence="3" id="KW-1185">Reference proteome</keyword>
<sequence>MATDPTKAIEAYLLQATAAGETPSLCKFFDQEWDYVLNITKPDEDFHNNWKSRFNRVAKKTGVVVEDHEPDWEKLALALVQDRRVSNNDVTELESITTSSKKSSSSCSTTTSLSTTDFRWVENSYSQLKDNQRWWLYNHDGEKRKSVEDEMLKRALTCRQHSPIHSMIIDPMDPAWITEKYFTMDEMEIIRTHQVPELPELPAELSKYLLSFVGKHDMDTLLAHRQSTHFHPIKQASLYWAQKSIIDAMDLLVYDSLPNCMSSESDLLHDAWGFIKKCFETSKIKVTTGEKTMTATAQRRNNNRISEGGELKRKAVGTKVDIRFSYLQYEYGCVEAGLEDDQTGTKTINEGRLKLPRALKDILVQLSKSAPSSISKIKVCGFLISGFQITAYIMDCPNGGACRITKVGPHEFPRALEQFSAKMIPLLFLTWQIRQIMESTAHVVLNDSTMLMPTINSLPTNPIPPCMPSPKPSARKRSSTEAALH</sequence>
<dbReference type="OrthoDB" id="2278533at2759"/>
<feature type="region of interest" description="Disordered" evidence="1">
    <location>
        <begin position="461"/>
        <end position="485"/>
    </location>
</feature>
<dbReference type="Proteomes" id="UP000027586">
    <property type="component" value="Unassembled WGS sequence"/>
</dbReference>
<evidence type="ECO:0000256" key="1">
    <source>
        <dbReference type="SAM" id="MobiDB-lite"/>
    </source>
</evidence>
<accession>A0A068RM07</accession>
<gene>
    <name evidence="2" type="ORF">LCOR_02368.1</name>
</gene>
<reference evidence="2" key="1">
    <citation type="submission" date="2013-08" db="EMBL/GenBank/DDBJ databases">
        <title>Gene expansion shapes genome architecture in the human pathogen Lichtheimia corymbifera: an evolutionary genomics analysis in the ancient terrestrial Mucorales (Mucoromycotina).</title>
        <authorList>
            <person name="Schwartze V.U."/>
            <person name="Winter S."/>
            <person name="Shelest E."/>
            <person name="Marcet-Houben M."/>
            <person name="Horn F."/>
            <person name="Wehner S."/>
            <person name="Hoffmann K."/>
            <person name="Riege K."/>
            <person name="Sammeth M."/>
            <person name="Nowrousian M."/>
            <person name="Valiante V."/>
            <person name="Linde J."/>
            <person name="Jacobsen I.D."/>
            <person name="Marz M."/>
            <person name="Brakhage A.A."/>
            <person name="Gabaldon T."/>
            <person name="Bocker S."/>
            <person name="Voigt K."/>
        </authorList>
    </citation>
    <scope>NUCLEOTIDE SEQUENCE [LARGE SCALE GENOMIC DNA]</scope>
    <source>
        <strain evidence="2">FSU 9682</strain>
    </source>
</reference>
<comment type="caution">
    <text evidence="2">The sequence shown here is derived from an EMBL/GenBank/DDBJ whole genome shotgun (WGS) entry which is preliminary data.</text>
</comment>
<dbReference type="EMBL" id="CBTN010000007">
    <property type="protein sequence ID" value="CDH50662.1"/>
    <property type="molecule type" value="Genomic_DNA"/>
</dbReference>
<dbReference type="AlphaFoldDB" id="A0A068RM07"/>
<evidence type="ECO:0000313" key="2">
    <source>
        <dbReference type="EMBL" id="CDH50662.1"/>
    </source>
</evidence>
<organism evidence="2 3">
    <name type="scientific">Lichtheimia corymbifera JMRC:FSU:9682</name>
    <dbReference type="NCBI Taxonomy" id="1263082"/>
    <lineage>
        <taxon>Eukaryota</taxon>
        <taxon>Fungi</taxon>
        <taxon>Fungi incertae sedis</taxon>
        <taxon>Mucoromycota</taxon>
        <taxon>Mucoromycotina</taxon>
        <taxon>Mucoromycetes</taxon>
        <taxon>Mucorales</taxon>
        <taxon>Lichtheimiaceae</taxon>
        <taxon>Lichtheimia</taxon>
    </lineage>
</organism>
<proteinExistence type="predicted"/>
<name>A0A068RM07_9FUNG</name>
<evidence type="ECO:0000313" key="3">
    <source>
        <dbReference type="Proteomes" id="UP000027586"/>
    </source>
</evidence>